<dbReference type="PATRIC" id="fig|1590.306.peg.582"/>
<evidence type="ECO:0008006" key="3">
    <source>
        <dbReference type="Google" id="ProtNLM"/>
    </source>
</evidence>
<reference evidence="1 2" key="1">
    <citation type="submission" date="2016-08" db="EMBL/GenBank/DDBJ databases">
        <title>Genome sequencing of Lactobacillus plantarum JSA22, isolated from fermented soybean paste.</title>
        <authorList>
            <person name="Choi H.S."/>
        </authorList>
    </citation>
    <scope>NUCLEOTIDE SEQUENCE [LARGE SCALE GENOMIC DNA]</scope>
    <source>
        <strain evidence="1 2">JSA22</strain>
    </source>
</reference>
<accession>A0A1E3KP43</accession>
<gene>
    <name evidence="1" type="ORF">LPJSA22_00579</name>
</gene>
<dbReference type="EMBL" id="MCOL01000001">
    <property type="protein sequence ID" value="ODO60635.1"/>
    <property type="molecule type" value="Genomic_DNA"/>
</dbReference>
<evidence type="ECO:0000313" key="1">
    <source>
        <dbReference type="EMBL" id="ODO60635.1"/>
    </source>
</evidence>
<dbReference type="RefSeq" id="WP_069302395.1">
    <property type="nucleotide sequence ID" value="NZ_CP103411.1"/>
</dbReference>
<dbReference type="Proteomes" id="UP000094892">
    <property type="component" value="Unassembled WGS sequence"/>
</dbReference>
<dbReference type="AlphaFoldDB" id="A0A1E3KP43"/>
<sequence length="273" mass="30049">MDALITNLNGTEHKLSDFGFQVLNFEESVPTITRTTKSFDGRAGSLDYGGRHVVKKIIINGLYWVNSLEQADDVRDKVNAALSQTDPVYLTRVYGGRNLYDVRESGKDFVMPAQTVDKKRFKVYRTDTNLPSIIERTGKGVYYTWSLEFETVELPYGESKPRSQTLVSGQSITYNGTVACSQLEQAFYFVVTAKVASAGGFTLTVDGQSLIVTSPVVAGDVYTLSGMNNTRGSQNINDKTNAGYFILHPGAANKVVCSISADIQIKNLCDLYI</sequence>
<proteinExistence type="predicted"/>
<name>A0A1E3KP43_LACPN</name>
<evidence type="ECO:0000313" key="2">
    <source>
        <dbReference type="Proteomes" id="UP000094892"/>
    </source>
</evidence>
<comment type="caution">
    <text evidence="1">The sequence shown here is derived from an EMBL/GenBank/DDBJ whole genome shotgun (WGS) entry which is preliminary data.</text>
</comment>
<organism evidence="1 2">
    <name type="scientific">Lactiplantibacillus plantarum</name>
    <name type="common">Lactobacillus plantarum</name>
    <dbReference type="NCBI Taxonomy" id="1590"/>
    <lineage>
        <taxon>Bacteria</taxon>
        <taxon>Bacillati</taxon>
        <taxon>Bacillota</taxon>
        <taxon>Bacilli</taxon>
        <taxon>Lactobacillales</taxon>
        <taxon>Lactobacillaceae</taxon>
        <taxon>Lactiplantibacillus</taxon>
    </lineage>
</organism>
<protein>
    <recommendedName>
        <fullName evidence="3">Phage tail protein</fullName>
    </recommendedName>
</protein>